<evidence type="ECO:0000256" key="1">
    <source>
        <dbReference type="SAM" id="Phobius"/>
    </source>
</evidence>
<dbReference type="Proteomes" id="UP000822476">
    <property type="component" value="Unassembled WGS sequence"/>
</dbReference>
<evidence type="ECO:0000313" key="3">
    <source>
        <dbReference type="Proteomes" id="UP000822476"/>
    </source>
</evidence>
<organism evidence="2 3">
    <name type="scientific">Paragonimus skrjabini miyazakii</name>
    <dbReference type="NCBI Taxonomy" id="59628"/>
    <lineage>
        <taxon>Eukaryota</taxon>
        <taxon>Metazoa</taxon>
        <taxon>Spiralia</taxon>
        <taxon>Lophotrochozoa</taxon>
        <taxon>Platyhelminthes</taxon>
        <taxon>Trematoda</taxon>
        <taxon>Digenea</taxon>
        <taxon>Plagiorchiida</taxon>
        <taxon>Troglotremata</taxon>
        <taxon>Troglotrematidae</taxon>
        <taxon>Paragonimus</taxon>
    </lineage>
</organism>
<comment type="caution">
    <text evidence="2">The sequence shown here is derived from an EMBL/GenBank/DDBJ whole genome shotgun (WGS) entry which is preliminary data.</text>
</comment>
<feature type="non-terminal residue" evidence="2">
    <location>
        <position position="1"/>
    </location>
</feature>
<sequence length="121" mass="14081">ILQNRRKYLLENSDADQLTWVDHERLPIQWPNHTGCGKMRVFIPNRKEVVGYYLFTCTEESRNESTRFILKISSNTSIIQGDLIVWTLGVLVTTGIIRFFVVTLEHTINTIRARRLQSDSS</sequence>
<evidence type="ECO:0000313" key="2">
    <source>
        <dbReference type="EMBL" id="KAF7234736.1"/>
    </source>
</evidence>
<protein>
    <submittedName>
        <fullName evidence="2">Uncharacterized protein</fullName>
    </submittedName>
</protein>
<reference evidence="2" key="1">
    <citation type="submission" date="2019-07" db="EMBL/GenBank/DDBJ databases">
        <title>Annotation for the trematode Paragonimus miyazaki's.</title>
        <authorList>
            <person name="Choi Y.-J."/>
        </authorList>
    </citation>
    <scope>NUCLEOTIDE SEQUENCE</scope>
    <source>
        <strain evidence="2">Japan</strain>
    </source>
</reference>
<keyword evidence="1" id="KW-0812">Transmembrane</keyword>
<keyword evidence="1" id="KW-1133">Transmembrane helix</keyword>
<name>A0A8S9YHN5_9TREM</name>
<keyword evidence="3" id="KW-1185">Reference proteome</keyword>
<dbReference type="EMBL" id="JTDE01008827">
    <property type="protein sequence ID" value="KAF7234736.1"/>
    <property type="molecule type" value="Genomic_DNA"/>
</dbReference>
<keyword evidence="1" id="KW-0472">Membrane</keyword>
<feature type="transmembrane region" description="Helical" evidence="1">
    <location>
        <begin position="83"/>
        <end position="104"/>
    </location>
</feature>
<accession>A0A8S9YHN5</accession>
<dbReference type="AlphaFoldDB" id="A0A8S9YHN5"/>
<gene>
    <name evidence="2" type="ORF">EG68_11729</name>
</gene>
<proteinExistence type="predicted"/>